<keyword evidence="3" id="KW-0732">Signal</keyword>
<reference evidence="4" key="1">
    <citation type="submission" date="2019-03" db="UniProtKB">
        <authorList>
            <consortium name="Ensembl"/>
        </authorList>
    </citation>
    <scope>IDENTIFICATION</scope>
</reference>
<evidence type="ECO:0008006" key="5">
    <source>
        <dbReference type="Google" id="ProtNLM"/>
    </source>
</evidence>
<dbReference type="GO" id="GO:0008083">
    <property type="term" value="F:growth factor activity"/>
    <property type="evidence" value="ECO:0007669"/>
    <property type="project" value="UniProtKB-KW"/>
</dbReference>
<evidence type="ECO:0000256" key="3">
    <source>
        <dbReference type="SAM" id="SignalP"/>
    </source>
</evidence>
<name>A0A452TF65_URSMA</name>
<protein>
    <recommendedName>
        <fullName evidence="5">Fibroblast growth factor</fullName>
    </recommendedName>
</protein>
<organism evidence="4">
    <name type="scientific">Ursus maritimus</name>
    <name type="common">Polar bear</name>
    <name type="synonym">Thalarctos maritimus</name>
    <dbReference type="NCBI Taxonomy" id="29073"/>
    <lineage>
        <taxon>Eukaryota</taxon>
        <taxon>Metazoa</taxon>
        <taxon>Chordata</taxon>
        <taxon>Craniata</taxon>
        <taxon>Vertebrata</taxon>
        <taxon>Euteleostomi</taxon>
        <taxon>Mammalia</taxon>
        <taxon>Eutheria</taxon>
        <taxon>Laurasiatheria</taxon>
        <taxon>Carnivora</taxon>
        <taxon>Caniformia</taxon>
        <taxon>Ursidae</taxon>
        <taxon>Ursus</taxon>
    </lineage>
</organism>
<dbReference type="Ensembl" id="ENSUMAT00000008058.1">
    <property type="protein sequence ID" value="ENSUMAP00000006714.1"/>
    <property type="gene ID" value="ENSUMAG00000005256.1"/>
</dbReference>
<dbReference type="Gene3D" id="2.80.10.50">
    <property type="match status" value="1"/>
</dbReference>
<proteinExistence type="inferred from homology"/>
<accession>A0A452TF65</accession>
<keyword evidence="2" id="KW-0339">Growth factor</keyword>
<dbReference type="GeneTree" id="ENSGT00950000185687"/>
<sequence>MGSTAVTRLAGAQAVPCLLWLGFLQLDLTRALPAPSFQLGCGSQKAGPSPLTSSHLAGLNTRVSGRWAAGIIEIRSIRVGVVALKAVHTGFYVAMNRRGHLYGSVSAACGLSGGWGSTEAPERPHPGWSLKDMAVWSPEGLGRSLGKGSEAGAHWGVDAGRRWERLGQSEV</sequence>
<dbReference type="InterPro" id="IPR008996">
    <property type="entry name" value="IL1/FGF"/>
</dbReference>
<evidence type="ECO:0000256" key="2">
    <source>
        <dbReference type="ARBA" id="ARBA00023030"/>
    </source>
</evidence>
<dbReference type="PRINTS" id="PR00263">
    <property type="entry name" value="HBGFFGF"/>
</dbReference>
<dbReference type="SUPFAM" id="SSF50353">
    <property type="entry name" value="Cytokine"/>
    <property type="match status" value="1"/>
</dbReference>
<feature type="chain" id="PRO_5028303546" description="Fibroblast growth factor" evidence="3">
    <location>
        <begin position="32"/>
        <end position="171"/>
    </location>
</feature>
<dbReference type="Pfam" id="PF00167">
    <property type="entry name" value="FGF"/>
    <property type="match status" value="1"/>
</dbReference>
<comment type="similarity">
    <text evidence="1">Belongs to the heparin-binding growth factors family.</text>
</comment>
<evidence type="ECO:0000313" key="4">
    <source>
        <dbReference type="Ensembl" id="ENSUMAP00000006714"/>
    </source>
</evidence>
<dbReference type="InterPro" id="IPR002209">
    <property type="entry name" value="Fibroblast_GF_fam"/>
</dbReference>
<dbReference type="AlphaFoldDB" id="A0A452TF65"/>
<evidence type="ECO:0000256" key="1">
    <source>
        <dbReference type="ARBA" id="ARBA00007936"/>
    </source>
</evidence>
<feature type="signal peptide" evidence="3">
    <location>
        <begin position="1"/>
        <end position="31"/>
    </location>
</feature>